<dbReference type="Pfam" id="PF01297">
    <property type="entry name" value="ZnuA"/>
    <property type="match status" value="1"/>
</dbReference>
<keyword evidence="3" id="KW-1185">Reference proteome</keyword>
<name>A0ABP9ZQF0_9GAMM</name>
<evidence type="ECO:0000313" key="3">
    <source>
        <dbReference type="Proteomes" id="UP001486808"/>
    </source>
</evidence>
<dbReference type="Gene3D" id="3.40.50.1980">
    <property type="entry name" value="Nitrogenase molybdenum iron protein domain"/>
    <property type="match status" value="2"/>
</dbReference>
<feature type="chain" id="PRO_5046064220" evidence="1">
    <location>
        <begin position="26"/>
        <end position="307"/>
    </location>
</feature>
<gene>
    <name evidence="2" type="ORF">NBRC116187_20490</name>
</gene>
<dbReference type="PANTHER" id="PTHR42953:SF4">
    <property type="entry name" value="METAL ABC TRANSPORTER SUBSTRATE-BINDING PROTEIN"/>
    <property type="match status" value="1"/>
</dbReference>
<organism evidence="2 3">
    <name type="scientific">Halopseudomonas sabulinigri</name>
    <dbReference type="NCBI Taxonomy" id="472181"/>
    <lineage>
        <taxon>Bacteria</taxon>
        <taxon>Pseudomonadati</taxon>
        <taxon>Pseudomonadota</taxon>
        <taxon>Gammaproteobacteria</taxon>
        <taxon>Pseudomonadales</taxon>
        <taxon>Pseudomonadaceae</taxon>
        <taxon>Halopseudomonas</taxon>
    </lineage>
</organism>
<sequence>MSQSPRLLTALLTALLVGSSIPALAQAADDSASPAAQVQLLAALPITYGLTAMLIEGSSVQLVRAAPANLPGSRQPSYFAGRGAAKLEGLAKTADAVISLRSSWPEDSLYPLARRSNIRVIEIDAARPVDGALPGIATQPALSGNGLDTQPWLEPTNMGRMADIIAADLVRLAPDASPQIEQNLASLKHRLLQLSASSESKLAEIDNLSVVSLSAHFDYLISGLNLEPVPFALPTTRRWSAEQLAQLTQTLNDYEVALVLAPNQPSDDILAAIAASNSTLVVLEEADTDPVTNLENHINDLLDAFTP</sequence>
<dbReference type="EMBL" id="BAABWD010000002">
    <property type="protein sequence ID" value="GAA6131689.1"/>
    <property type="molecule type" value="Genomic_DNA"/>
</dbReference>
<dbReference type="SUPFAM" id="SSF53807">
    <property type="entry name" value="Helical backbone' metal receptor"/>
    <property type="match status" value="1"/>
</dbReference>
<evidence type="ECO:0000256" key="1">
    <source>
        <dbReference type="SAM" id="SignalP"/>
    </source>
</evidence>
<feature type="signal peptide" evidence="1">
    <location>
        <begin position="1"/>
        <end position="25"/>
    </location>
</feature>
<comment type="caution">
    <text evidence="2">The sequence shown here is derived from an EMBL/GenBank/DDBJ whole genome shotgun (WGS) entry which is preliminary data.</text>
</comment>
<dbReference type="InterPro" id="IPR006127">
    <property type="entry name" value="ZnuA-like"/>
</dbReference>
<dbReference type="Proteomes" id="UP001486808">
    <property type="component" value="Unassembled WGS sequence"/>
</dbReference>
<keyword evidence="1" id="KW-0732">Signal</keyword>
<dbReference type="RefSeq" id="WP_353388328.1">
    <property type="nucleotide sequence ID" value="NZ_BAABWD010000002.1"/>
</dbReference>
<accession>A0ABP9ZQF0</accession>
<dbReference type="PANTHER" id="PTHR42953">
    <property type="entry name" value="HIGH-AFFINITY ZINC UPTAKE SYSTEM PROTEIN ZNUA-RELATED"/>
    <property type="match status" value="1"/>
</dbReference>
<evidence type="ECO:0000313" key="2">
    <source>
        <dbReference type="EMBL" id="GAA6131689.1"/>
    </source>
</evidence>
<dbReference type="InterPro" id="IPR050492">
    <property type="entry name" value="Bact_metal-bind_prot9"/>
</dbReference>
<reference evidence="2 3" key="1">
    <citation type="submission" date="2024-04" db="EMBL/GenBank/DDBJ databases">
        <title>Draft genome sequence of Halopseudomonas sabulinigri NBRC 116187.</title>
        <authorList>
            <person name="Miyakawa T."/>
            <person name="Kusuya Y."/>
            <person name="Miura T."/>
        </authorList>
    </citation>
    <scope>NUCLEOTIDE SEQUENCE [LARGE SCALE GENOMIC DNA]</scope>
    <source>
        <strain evidence="2 3">4NH20-0042</strain>
    </source>
</reference>
<proteinExistence type="predicted"/>
<protein>
    <submittedName>
        <fullName evidence="2">Zinc ABC transporter substrate-binding protein</fullName>
    </submittedName>
</protein>